<reference evidence="1 2" key="1">
    <citation type="submission" date="2018-06" db="EMBL/GenBank/DDBJ databases">
        <title>Comparative genomics reveals the genomic features of Rhizophagus irregularis, R. cerebriforme, R. diaphanum and Gigaspora rosea, and their symbiotic lifestyle signature.</title>
        <authorList>
            <person name="Morin E."/>
            <person name="San Clemente H."/>
            <person name="Chen E.C.H."/>
            <person name="De La Providencia I."/>
            <person name="Hainaut M."/>
            <person name="Kuo A."/>
            <person name="Kohler A."/>
            <person name="Murat C."/>
            <person name="Tang N."/>
            <person name="Roy S."/>
            <person name="Loubradou J."/>
            <person name="Henrissat B."/>
            <person name="Grigoriev I.V."/>
            <person name="Corradi N."/>
            <person name="Roux C."/>
            <person name="Martin F.M."/>
        </authorList>
    </citation>
    <scope>NUCLEOTIDE SEQUENCE [LARGE SCALE GENOMIC DNA]</scope>
    <source>
        <strain evidence="1 2">DAOM 194757</strain>
    </source>
</reference>
<name>A0A397VVB3_9GLOM</name>
<dbReference type="Proteomes" id="UP000266673">
    <property type="component" value="Unassembled WGS sequence"/>
</dbReference>
<keyword evidence="2" id="KW-1185">Reference proteome</keyword>
<sequence>MEFWARIIQLAKKASDKHFLLFIDLEISPIIFMRDKINSGEMCISVEGTIRKTALILASQKLVLRDRVFVCTWCRHKENRDINSAKNILYQAQITELGTNFDSQGNFFSIAFFQLKNILSTFSNFKTQVFIFSQ</sequence>
<accession>A0A397VVB3</accession>
<protein>
    <submittedName>
        <fullName evidence="1">Uncharacterized protein</fullName>
    </submittedName>
</protein>
<dbReference type="OrthoDB" id="2407965at2759"/>
<comment type="caution">
    <text evidence="1">The sequence shown here is derived from an EMBL/GenBank/DDBJ whole genome shotgun (WGS) entry which is preliminary data.</text>
</comment>
<dbReference type="AlphaFoldDB" id="A0A397VVB3"/>
<proteinExistence type="predicted"/>
<evidence type="ECO:0000313" key="1">
    <source>
        <dbReference type="EMBL" id="RIB25307.1"/>
    </source>
</evidence>
<organism evidence="1 2">
    <name type="scientific">Gigaspora rosea</name>
    <dbReference type="NCBI Taxonomy" id="44941"/>
    <lineage>
        <taxon>Eukaryota</taxon>
        <taxon>Fungi</taxon>
        <taxon>Fungi incertae sedis</taxon>
        <taxon>Mucoromycota</taxon>
        <taxon>Glomeromycotina</taxon>
        <taxon>Glomeromycetes</taxon>
        <taxon>Diversisporales</taxon>
        <taxon>Gigasporaceae</taxon>
        <taxon>Gigaspora</taxon>
    </lineage>
</organism>
<dbReference type="EMBL" id="QKWP01000179">
    <property type="protein sequence ID" value="RIB25307.1"/>
    <property type="molecule type" value="Genomic_DNA"/>
</dbReference>
<gene>
    <name evidence="1" type="ORF">C2G38_2031148</name>
</gene>
<evidence type="ECO:0000313" key="2">
    <source>
        <dbReference type="Proteomes" id="UP000266673"/>
    </source>
</evidence>